<dbReference type="Gene3D" id="1.10.357.10">
    <property type="entry name" value="Tetracycline Repressor, domain 2"/>
    <property type="match status" value="1"/>
</dbReference>
<dbReference type="eggNOG" id="COG1309">
    <property type="taxonomic scope" value="Bacteria"/>
</dbReference>
<dbReference type="InterPro" id="IPR009057">
    <property type="entry name" value="Homeodomain-like_sf"/>
</dbReference>
<evidence type="ECO:0000256" key="1">
    <source>
        <dbReference type="ARBA" id="ARBA00023125"/>
    </source>
</evidence>
<dbReference type="PANTHER" id="PTHR30055:SF222">
    <property type="entry name" value="REGULATORY PROTEIN"/>
    <property type="match status" value="1"/>
</dbReference>
<reference evidence="4 5" key="1">
    <citation type="journal article" date="2015" name="Genome Announc.">
        <title>Expanding the biotechnology potential of lactobacilli through comparative genomics of 213 strains and associated genera.</title>
        <authorList>
            <person name="Sun Z."/>
            <person name="Harris H.M."/>
            <person name="McCann A."/>
            <person name="Guo C."/>
            <person name="Argimon S."/>
            <person name="Zhang W."/>
            <person name="Yang X."/>
            <person name="Jeffery I.B."/>
            <person name="Cooney J.C."/>
            <person name="Kagawa T.F."/>
            <person name="Liu W."/>
            <person name="Song Y."/>
            <person name="Salvetti E."/>
            <person name="Wrobel A."/>
            <person name="Rasinkangas P."/>
            <person name="Parkhill J."/>
            <person name="Rea M.C."/>
            <person name="O'Sullivan O."/>
            <person name="Ritari J."/>
            <person name="Douillard F.P."/>
            <person name="Paul Ross R."/>
            <person name="Yang R."/>
            <person name="Briner A.E."/>
            <person name="Felis G.E."/>
            <person name="de Vos W.M."/>
            <person name="Barrangou R."/>
            <person name="Klaenhammer T.R."/>
            <person name="Caufield P.W."/>
            <person name="Cui Y."/>
            <person name="Zhang H."/>
            <person name="O'Toole P.W."/>
        </authorList>
    </citation>
    <scope>NUCLEOTIDE SEQUENCE [LARGE SCALE GENOMIC DNA]</scope>
    <source>
        <strain evidence="4 5">DSM 15814</strain>
    </source>
</reference>
<dbReference type="InterPro" id="IPR001647">
    <property type="entry name" value="HTH_TetR"/>
</dbReference>
<name>A0A0R1R9N5_9LACO</name>
<dbReference type="EMBL" id="AZFF01000016">
    <property type="protein sequence ID" value="KRL53671.1"/>
    <property type="molecule type" value="Genomic_DNA"/>
</dbReference>
<feature type="DNA-binding region" description="H-T-H motif" evidence="2">
    <location>
        <begin position="43"/>
        <end position="62"/>
    </location>
</feature>
<dbReference type="GO" id="GO:0003677">
    <property type="term" value="F:DNA binding"/>
    <property type="evidence" value="ECO:0007669"/>
    <property type="project" value="UniProtKB-UniRule"/>
</dbReference>
<dbReference type="RefSeq" id="WP_017261036.1">
    <property type="nucleotide sequence ID" value="NZ_AUAW01000016.1"/>
</dbReference>
<comment type="caution">
    <text evidence="4">The sequence shown here is derived from an EMBL/GenBank/DDBJ whole genome shotgun (WGS) entry which is preliminary data.</text>
</comment>
<dbReference type="PATRIC" id="fig|1114972.6.peg.930"/>
<dbReference type="Proteomes" id="UP000051999">
    <property type="component" value="Unassembled WGS sequence"/>
</dbReference>
<sequence>MEISNVETLFDKTLQESKLTAKQQSVLKVSLNLFAEKGFDGTSTSEIAKQAGVSEGTVFKQFKTKDGILAALLNPFLDQVVPMAATEFLTEVKDQRFDDLAAFFNYVIKDRMTFAIANQKQLRILVQEIIRNSDMIQSVIDKIMSRILNTFGKNLQTFKDRGVLVDWPTKRIIRYFLGVAGSYIVPAVLIGKASQLDIDKSCHEATEFLVRGLTPIK</sequence>
<dbReference type="SUPFAM" id="SSF48498">
    <property type="entry name" value="Tetracyclin repressor-like, C-terminal domain"/>
    <property type="match status" value="1"/>
</dbReference>
<protein>
    <submittedName>
        <fullName evidence="4">TetR family transcriptional regulator</fullName>
    </submittedName>
</protein>
<accession>A0A0R1R9N5</accession>
<dbReference type="InterPro" id="IPR036271">
    <property type="entry name" value="Tet_transcr_reg_TetR-rel_C_sf"/>
</dbReference>
<feature type="domain" description="HTH tetR-type" evidence="3">
    <location>
        <begin position="20"/>
        <end position="80"/>
    </location>
</feature>
<evidence type="ECO:0000259" key="3">
    <source>
        <dbReference type="PROSITE" id="PS50977"/>
    </source>
</evidence>
<evidence type="ECO:0000313" key="4">
    <source>
        <dbReference type="EMBL" id="KRL53671.1"/>
    </source>
</evidence>
<proteinExistence type="predicted"/>
<dbReference type="GO" id="GO:0006355">
    <property type="term" value="P:regulation of DNA-templated transcription"/>
    <property type="evidence" value="ECO:0007669"/>
    <property type="project" value="UniProtKB-ARBA"/>
</dbReference>
<keyword evidence="5" id="KW-1185">Reference proteome</keyword>
<organism evidence="4 5">
    <name type="scientific">Furfurilactobacillus rossiae DSM 15814</name>
    <dbReference type="NCBI Taxonomy" id="1114972"/>
    <lineage>
        <taxon>Bacteria</taxon>
        <taxon>Bacillati</taxon>
        <taxon>Bacillota</taxon>
        <taxon>Bacilli</taxon>
        <taxon>Lactobacillales</taxon>
        <taxon>Lactobacillaceae</taxon>
        <taxon>Furfurilactobacillus</taxon>
    </lineage>
</organism>
<dbReference type="STRING" id="1114972.FD35_GL000920"/>
<dbReference type="PRINTS" id="PR00455">
    <property type="entry name" value="HTHTETR"/>
</dbReference>
<dbReference type="Pfam" id="PF00440">
    <property type="entry name" value="TetR_N"/>
    <property type="match status" value="1"/>
</dbReference>
<dbReference type="PANTHER" id="PTHR30055">
    <property type="entry name" value="HTH-TYPE TRANSCRIPTIONAL REGULATOR RUTR"/>
    <property type="match status" value="1"/>
</dbReference>
<dbReference type="AlphaFoldDB" id="A0A0R1R9N5"/>
<gene>
    <name evidence="4" type="ORF">FD35_GL000920</name>
</gene>
<keyword evidence="1 2" id="KW-0238">DNA-binding</keyword>
<dbReference type="InterPro" id="IPR050109">
    <property type="entry name" value="HTH-type_TetR-like_transc_reg"/>
</dbReference>
<dbReference type="PROSITE" id="PS50977">
    <property type="entry name" value="HTH_TETR_2"/>
    <property type="match status" value="1"/>
</dbReference>
<evidence type="ECO:0000313" key="5">
    <source>
        <dbReference type="Proteomes" id="UP000051999"/>
    </source>
</evidence>
<dbReference type="SUPFAM" id="SSF46689">
    <property type="entry name" value="Homeodomain-like"/>
    <property type="match status" value="1"/>
</dbReference>
<evidence type="ECO:0000256" key="2">
    <source>
        <dbReference type="PROSITE-ProRule" id="PRU00335"/>
    </source>
</evidence>
<dbReference type="OrthoDB" id="9780824at2"/>